<evidence type="ECO:0000256" key="6">
    <source>
        <dbReference type="ARBA" id="ARBA00023136"/>
    </source>
</evidence>
<evidence type="ECO:0000256" key="7">
    <source>
        <dbReference type="RuleBase" id="RU362048"/>
    </source>
</evidence>
<evidence type="ECO:0000256" key="1">
    <source>
        <dbReference type="ARBA" id="ARBA00004651"/>
    </source>
</evidence>
<comment type="subcellular location">
    <subcellularLocation>
        <location evidence="7">Cell inner membrane</location>
        <topology evidence="7">Multi-pass membrane protein</topology>
    </subcellularLocation>
    <subcellularLocation>
        <location evidence="1">Cell membrane</location>
        <topology evidence="1">Multi-pass membrane protein</topology>
    </subcellularLocation>
</comment>
<feature type="transmembrane region" description="Helical" evidence="7">
    <location>
        <begin position="41"/>
        <end position="59"/>
    </location>
</feature>
<dbReference type="Pfam" id="PF01914">
    <property type="entry name" value="MarC"/>
    <property type="match status" value="1"/>
</dbReference>
<evidence type="ECO:0000256" key="3">
    <source>
        <dbReference type="ARBA" id="ARBA00022475"/>
    </source>
</evidence>
<keyword evidence="3" id="KW-1003">Cell membrane</keyword>
<comment type="similarity">
    <text evidence="2 7">Belongs to the UPF0056 (MarC) family.</text>
</comment>
<dbReference type="HOGENOM" id="CLU_079909_1_1_0"/>
<dbReference type="PANTHER" id="PTHR33508">
    <property type="entry name" value="UPF0056 MEMBRANE PROTEIN YHCE"/>
    <property type="match status" value="1"/>
</dbReference>
<dbReference type="InterPro" id="IPR002771">
    <property type="entry name" value="Multi_antbiot-R_MarC"/>
</dbReference>
<keyword evidence="5 7" id="KW-1133">Transmembrane helix</keyword>
<evidence type="ECO:0000313" key="8">
    <source>
        <dbReference type="EMBL" id="CAP03669.1"/>
    </source>
</evidence>
<name>A0A0H3MGG9_CHLT2</name>
<dbReference type="PATRIC" id="fig|471472.4.peg.243"/>
<dbReference type="Proteomes" id="UP001154402">
    <property type="component" value="Chromosome"/>
</dbReference>
<evidence type="ECO:0000256" key="5">
    <source>
        <dbReference type="ARBA" id="ARBA00022989"/>
    </source>
</evidence>
<proteinExistence type="inferred from homology"/>
<dbReference type="AlphaFoldDB" id="A0A0H3MGG9"/>
<feature type="transmembrane region" description="Helical" evidence="7">
    <location>
        <begin position="107"/>
        <end position="126"/>
    </location>
</feature>
<evidence type="ECO:0000313" key="9">
    <source>
        <dbReference type="Proteomes" id="UP000000795"/>
    </source>
</evidence>
<dbReference type="EMBL" id="AM884176">
    <property type="protein sequence ID" value="CAP03669.1"/>
    <property type="molecule type" value="Genomic_DNA"/>
</dbReference>
<evidence type="ECO:0000256" key="2">
    <source>
        <dbReference type="ARBA" id="ARBA00009784"/>
    </source>
</evidence>
<accession>A0A0H3MGG9</accession>
<dbReference type="GO" id="GO:0005886">
    <property type="term" value="C:plasma membrane"/>
    <property type="evidence" value="ECO:0007669"/>
    <property type="project" value="UniProtKB-SubCell"/>
</dbReference>
<feature type="transmembrane region" description="Helical" evidence="7">
    <location>
        <begin position="6"/>
        <end position="29"/>
    </location>
</feature>
<organism evidence="8">
    <name type="scientific">Chlamydia trachomatis serovar L2 (strain ATCC VR-902B / DSM 19102 / 434/Bu)</name>
    <dbReference type="NCBI Taxonomy" id="471472"/>
    <lineage>
        <taxon>Bacteria</taxon>
        <taxon>Pseudomonadati</taxon>
        <taxon>Chlamydiota</taxon>
        <taxon>Chlamydiia</taxon>
        <taxon>Chlamydiales</taxon>
        <taxon>Chlamydiaceae</taxon>
        <taxon>Chlamydia/Chlamydophila group</taxon>
        <taxon>Chlamydia</taxon>
    </lineage>
</organism>
<feature type="transmembrane region" description="Helical" evidence="7">
    <location>
        <begin position="65"/>
        <end position="86"/>
    </location>
</feature>
<reference evidence="8" key="1">
    <citation type="journal article" date="2008" name="Genome Res.">
        <title>Chlamydia trachomatis: genome sequence analysis of lymphogranuloma venereum isolates.</title>
        <authorList>
            <person name="Thomson N.R."/>
            <person name="Holden M.T."/>
            <person name="Carder C."/>
            <person name="Lennard N."/>
            <person name="Lockey S.J."/>
            <person name="Marsh P."/>
            <person name="Skipp P."/>
            <person name="O'Connor C.D."/>
            <person name="Goodhead I."/>
            <person name="Norbertzcak H."/>
            <person name="Harris B."/>
            <person name="Ormond D."/>
            <person name="Rance R."/>
            <person name="Quail M.A."/>
            <person name="Parkhill J."/>
            <person name="Stephens R.S."/>
            <person name="Clarke I.N."/>
        </authorList>
    </citation>
    <scope>NUCLEOTIDE SEQUENCE [LARGE SCALE GENOMIC DNA]</scope>
    <source>
        <strain evidence="8">434/Bu</strain>
        <strain evidence="9">434/Bu / ATCC VR-902B</strain>
    </source>
</reference>
<keyword evidence="6 7" id="KW-0472">Membrane</keyword>
<evidence type="ECO:0000256" key="4">
    <source>
        <dbReference type="ARBA" id="ARBA00022692"/>
    </source>
</evidence>
<dbReference type="NCBIfam" id="TIGR00427">
    <property type="entry name" value="NAAT family transporter"/>
    <property type="match status" value="1"/>
</dbReference>
<dbReference type="PANTHER" id="PTHR33508:SF1">
    <property type="entry name" value="UPF0056 MEMBRANE PROTEIN YHCE"/>
    <property type="match status" value="1"/>
</dbReference>
<feature type="transmembrane region" description="Helical" evidence="7">
    <location>
        <begin position="169"/>
        <end position="189"/>
    </location>
</feature>
<keyword evidence="4 7" id="KW-0812">Transmembrane</keyword>
<dbReference type="KEGG" id="ctb:CTL0225"/>
<feature type="transmembrane region" description="Helical" evidence="7">
    <location>
        <begin position="138"/>
        <end position="157"/>
    </location>
</feature>
<dbReference type="RefSeq" id="WP_009873458.1">
    <property type="nucleotide sequence ID" value="NC_010287.1"/>
</dbReference>
<sequence>MLHSLFRLTLLFYALFNALGSLPVFIALLKNFSFKKQQRIILRESIFALLLLLLFVTFGRGFFRLLGITLPAFQFTGGLLLGSIAIDMMKALPSQSETLEKDKDEPVFFPLAFPVITGPAMITSTLGHMEEGIFPKEIVLGAIVLAWLFSLITLLFSSSINRLFGQMGLLALERLFGISLALMAGNLMLKALSTAFNIGYYMLHLKALLYVKR</sequence>
<protein>
    <recommendedName>
        <fullName evidence="7">UPF0056 inner membrane protein</fullName>
    </recommendedName>
</protein>
<gene>
    <name evidence="8" type="ordered locus">CTL0225</name>
</gene>